<evidence type="ECO:0000313" key="2">
    <source>
        <dbReference type="Proteomes" id="UP000032749"/>
    </source>
</evidence>
<dbReference type="HOGENOM" id="CLU_1045228_0_0_6"/>
<evidence type="ECO:0000313" key="1">
    <source>
        <dbReference type="EMBL" id="CCK76794.1"/>
    </source>
</evidence>
<name>R4YUL1_OLEAN</name>
<dbReference type="OrthoDB" id="6123495at2"/>
<dbReference type="EMBL" id="FO203512">
    <property type="protein sequence ID" value="CCK76794.1"/>
    <property type="molecule type" value="Genomic_DNA"/>
</dbReference>
<keyword evidence="2" id="KW-1185">Reference proteome</keyword>
<dbReference type="KEGG" id="oai:OLEAN_C26180"/>
<accession>R4YUL1</accession>
<dbReference type="AlphaFoldDB" id="R4YUL1"/>
<organism evidence="1 2">
    <name type="scientific">Oleispira antarctica RB-8</name>
    <dbReference type="NCBI Taxonomy" id="698738"/>
    <lineage>
        <taxon>Bacteria</taxon>
        <taxon>Pseudomonadati</taxon>
        <taxon>Pseudomonadota</taxon>
        <taxon>Gammaproteobacteria</taxon>
        <taxon>Oceanospirillales</taxon>
        <taxon>Oceanospirillaceae</taxon>
        <taxon>Oleispira</taxon>
    </lineage>
</organism>
<protein>
    <submittedName>
        <fullName evidence="1">Uncharacterized protein</fullName>
    </submittedName>
</protein>
<dbReference type="Proteomes" id="UP000032749">
    <property type="component" value="Chromosome"/>
</dbReference>
<sequence>MNNTIKLLLIIITTQILFGCSATRYISSIFNEEVVFFYASSDYPNEAKKKPNTPARRATLVFGPYMPNLGRAGGGFGGNYHSYEGAMEGEEIVALWQVPIKGKVLRYYVRSEPSKGIIRAPREGHYAYNVGVAFGPMRVEPTGLTQEQHSSSEVVDWNIDNEPIYYRWGKWDKLYYVTGIFSGSDLQEKPRKFHEIQGIAITAEQYDKLYERCHGGWKTVRCFMDESFPNLTPEQLAYVQSRKHPDDDYRLSGQHPIPERRINRYN</sequence>
<gene>
    <name evidence="1" type="ORF">OLEAN_C26180</name>
</gene>
<reference evidence="1 2" key="1">
    <citation type="journal article" date="2013" name="Nat. Commun.">
        <title>Genome sequence and functional genomic analysis of the oil-degrading bacterium Oleispira antarctica.</title>
        <authorList>
            <person name="Kube M."/>
            <person name="Chernikova T.N."/>
            <person name="Al-Ramahi Y."/>
            <person name="Beloqui A."/>
            <person name="Lopez-Cortez N."/>
            <person name="Guazzaroni M.E."/>
            <person name="Heipieper H.J."/>
            <person name="Klages S."/>
            <person name="Kotsyurbenko O.R."/>
            <person name="Langer I."/>
            <person name="Nechitaylo T.Y."/>
            <person name="Lunsdorf H."/>
            <person name="Fernandez M."/>
            <person name="Juarez S."/>
            <person name="Ciordia S."/>
            <person name="Singer A."/>
            <person name="Kagan O."/>
            <person name="Egorova O."/>
            <person name="Petit P.A."/>
            <person name="Stogios P."/>
            <person name="Kim Y."/>
            <person name="Tchigvintsev A."/>
            <person name="Flick R."/>
            <person name="Denaro R."/>
            <person name="Genovese M."/>
            <person name="Albar J.P."/>
            <person name="Reva O.N."/>
            <person name="Martinez-Gomariz M."/>
            <person name="Tran H."/>
            <person name="Ferrer M."/>
            <person name="Savchenko A."/>
            <person name="Yakunin A.F."/>
            <person name="Yakimov M.M."/>
            <person name="Golyshina O.V."/>
            <person name="Reinhardt R."/>
            <person name="Golyshin P.N."/>
        </authorList>
    </citation>
    <scope>NUCLEOTIDE SEQUENCE [LARGE SCALE GENOMIC DNA]</scope>
</reference>
<dbReference type="PROSITE" id="PS51257">
    <property type="entry name" value="PROKAR_LIPOPROTEIN"/>
    <property type="match status" value="1"/>
</dbReference>
<proteinExistence type="predicted"/>
<dbReference type="STRING" id="698738.OLEAN_C26180"/>